<reference evidence="2 3" key="1">
    <citation type="submission" date="2024-11" db="EMBL/GenBank/DDBJ databases">
        <title>Chromosome-level genome assembly of the freshwater bivalve Anodonta woodiana.</title>
        <authorList>
            <person name="Chen X."/>
        </authorList>
    </citation>
    <scope>NUCLEOTIDE SEQUENCE [LARGE SCALE GENOMIC DNA]</scope>
    <source>
        <strain evidence="2">MN2024</strain>
        <tissue evidence="2">Gills</tissue>
    </source>
</reference>
<sequence>EFVKLDPSQTRHVLALTLEQSALAGLLAPHFVPNKSPADYVSMYNILMQTMQKGNAELTFMLLTKFDLANWLTTYKPALNEIRQFMEVLGNALTHFGMTPKEQDQLVFG</sequence>
<dbReference type="PANTHER" id="PTHR31139">
    <property type="entry name" value="ECTOPIC P GRANULES PROTEIN 5 HOMOLOG"/>
    <property type="match status" value="1"/>
</dbReference>
<dbReference type="Proteomes" id="UP001634394">
    <property type="component" value="Unassembled WGS sequence"/>
</dbReference>
<proteinExistence type="predicted"/>
<dbReference type="GO" id="GO:0006914">
    <property type="term" value="P:autophagy"/>
    <property type="evidence" value="ECO:0007669"/>
    <property type="project" value="UniProtKB-KW"/>
</dbReference>
<protein>
    <recommendedName>
        <fullName evidence="1">Epg5-like central TPR repeats domain-containing protein</fullName>
    </recommendedName>
</protein>
<accession>A0ABD3USB8</accession>
<organism evidence="2 3">
    <name type="scientific">Sinanodonta woodiana</name>
    <name type="common">Chinese pond mussel</name>
    <name type="synonym">Anodonta woodiana</name>
    <dbReference type="NCBI Taxonomy" id="1069815"/>
    <lineage>
        <taxon>Eukaryota</taxon>
        <taxon>Metazoa</taxon>
        <taxon>Spiralia</taxon>
        <taxon>Lophotrochozoa</taxon>
        <taxon>Mollusca</taxon>
        <taxon>Bivalvia</taxon>
        <taxon>Autobranchia</taxon>
        <taxon>Heteroconchia</taxon>
        <taxon>Palaeoheterodonta</taxon>
        <taxon>Unionida</taxon>
        <taxon>Unionoidea</taxon>
        <taxon>Unionidae</taxon>
        <taxon>Unioninae</taxon>
        <taxon>Sinanodonta</taxon>
    </lineage>
</organism>
<keyword evidence="3" id="KW-1185">Reference proteome</keyword>
<evidence type="ECO:0000313" key="3">
    <source>
        <dbReference type="Proteomes" id="UP001634394"/>
    </source>
</evidence>
<feature type="non-terminal residue" evidence="2">
    <location>
        <position position="109"/>
    </location>
</feature>
<evidence type="ECO:0000313" key="2">
    <source>
        <dbReference type="EMBL" id="KAL3851891.1"/>
    </source>
</evidence>
<evidence type="ECO:0000259" key="1">
    <source>
        <dbReference type="Pfam" id="PF26103"/>
    </source>
</evidence>
<dbReference type="Pfam" id="PF26103">
    <property type="entry name" value="TPR_Epg5"/>
    <property type="match status" value="1"/>
</dbReference>
<feature type="non-terminal residue" evidence="2">
    <location>
        <position position="1"/>
    </location>
</feature>
<feature type="domain" description="Epg5-like central TPR repeats" evidence="1">
    <location>
        <begin position="7"/>
        <end position="108"/>
    </location>
</feature>
<gene>
    <name evidence="2" type="ORF">ACJMK2_015588</name>
</gene>
<dbReference type="EMBL" id="JBJQND010000015">
    <property type="protein sequence ID" value="KAL3851891.1"/>
    <property type="molecule type" value="Genomic_DNA"/>
</dbReference>
<name>A0ABD3USB8_SINWO</name>
<comment type="caution">
    <text evidence="2">The sequence shown here is derived from an EMBL/GenBank/DDBJ whole genome shotgun (WGS) entry which is preliminary data.</text>
</comment>
<dbReference type="InterPro" id="IPR059030">
    <property type="entry name" value="TPR_Epg5_mid"/>
</dbReference>
<dbReference type="InterPro" id="IPR051436">
    <property type="entry name" value="Autophagy-related_EPG5"/>
</dbReference>
<dbReference type="AlphaFoldDB" id="A0ABD3USB8"/>
<dbReference type="PANTHER" id="PTHR31139:SF4">
    <property type="entry name" value="ECTOPIC P GRANULES PROTEIN 5 HOMOLOG"/>
    <property type="match status" value="1"/>
</dbReference>